<gene>
    <name evidence="10" type="ORF">PF001_g30827</name>
    <name evidence="9" type="ORF">PF002_g31449</name>
    <name evidence="8" type="ORF">PF004_g30379</name>
    <name evidence="7" type="ORF">PF005_g31288</name>
    <name evidence="6" type="ORF">PF006_g30899</name>
    <name evidence="5" type="ORF">PF007_g30923</name>
    <name evidence="11" type="ORF">PF008_g30843</name>
    <name evidence="2" type="ORF">PF009_g31417</name>
    <name evidence="4" type="ORF">PF010_g30687</name>
    <name evidence="3" type="ORF">PF011_g30328</name>
</gene>
<dbReference type="Proteomes" id="UP000433483">
    <property type="component" value="Unassembled WGS sequence"/>
</dbReference>
<evidence type="ECO:0008006" key="22">
    <source>
        <dbReference type="Google" id="ProtNLM"/>
    </source>
</evidence>
<feature type="chain" id="PRO_5036380358" description="RxLR effector protein" evidence="1">
    <location>
        <begin position="18"/>
        <end position="52"/>
    </location>
</feature>
<evidence type="ECO:0000313" key="16">
    <source>
        <dbReference type="Proteomes" id="UP000440732"/>
    </source>
</evidence>
<dbReference type="Proteomes" id="UP000440732">
    <property type="component" value="Unassembled WGS sequence"/>
</dbReference>
<dbReference type="EMBL" id="QXGE01006264">
    <property type="protein sequence ID" value="KAE9265584.1"/>
    <property type="molecule type" value="Genomic_DNA"/>
</dbReference>
<evidence type="ECO:0000313" key="7">
    <source>
        <dbReference type="EMBL" id="KAE9161340.1"/>
    </source>
</evidence>
<dbReference type="EMBL" id="QXGD01005768">
    <property type="protein sequence ID" value="KAE9165056.1"/>
    <property type="molecule type" value="Genomic_DNA"/>
</dbReference>
<evidence type="ECO:0000313" key="2">
    <source>
        <dbReference type="EMBL" id="KAE8918267.1"/>
    </source>
</evidence>
<dbReference type="EMBL" id="QXGC01006308">
    <property type="protein sequence ID" value="KAE9162766.1"/>
    <property type="molecule type" value="Genomic_DNA"/>
</dbReference>
<dbReference type="Proteomes" id="UP000486351">
    <property type="component" value="Unassembled WGS sequence"/>
</dbReference>
<sequence length="52" mass="5655">MSVPLQLILLNLALCFCDKLAARITTVHLTLLKSTTVLTVISLTSKLVCVQN</sequence>
<evidence type="ECO:0000313" key="14">
    <source>
        <dbReference type="Proteomes" id="UP000437068"/>
    </source>
</evidence>
<evidence type="ECO:0000313" key="4">
    <source>
        <dbReference type="EMBL" id="KAE9059265.1"/>
    </source>
</evidence>
<evidence type="ECO:0000313" key="18">
    <source>
        <dbReference type="Proteomes" id="UP000460718"/>
    </source>
</evidence>
<dbReference type="EMBL" id="QXFZ01006025">
    <property type="protein sequence ID" value="KAE9059533.1"/>
    <property type="molecule type" value="Genomic_DNA"/>
</dbReference>
<feature type="signal peptide" evidence="1">
    <location>
        <begin position="1"/>
        <end position="17"/>
    </location>
</feature>
<evidence type="ECO:0000313" key="11">
    <source>
        <dbReference type="EMBL" id="KAE9269516.1"/>
    </source>
</evidence>
<keyword evidence="1" id="KW-0732">Signal</keyword>
<dbReference type="Proteomes" id="UP000488956">
    <property type="component" value="Unassembled WGS sequence"/>
</dbReference>
<evidence type="ECO:0000256" key="1">
    <source>
        <dbReference type="SAM" id="SignalP"/>
    </source>
</evidence>
<dbReference type="EMBL" id="QXFX01006089">
    <property type="protein sequence ID" value="KAE9059265.1"/>
    <property type="molecule type" value="Genomic_DNA"/>
</dbReference>
<dbReference type="Proteomes" id="UP000440367">
    <property type="component" value="Unassembled WGS sequence"/>
</dbReference>
<dbReference type="Proteomes" id="UP000460718">
    <property type="component" value="Unassembled WGS sequence"/>
</dbReference>
<evidence type="ECO:0000313" key="13">
    <source>
        <dbReference type="Proteomes" id="UP000433483"/>
    </source>
</evidence>
<proteinExistence type="predicted"/>
<evidence type="ECO:0000313" key="9">
    <source>
        <dbReference type="EMBL" id="KAE9165056.1"/>
    </source>
</evidence>
<dbReference type="AlphaFoldDB" id="A0A6A3PL88"/>
<evidence type="ECO:0000313" key="17">
    <source>
        <dbReference type="Proteomes" id="UP000441208"/>
    </source>
</evidence>
<evidence type="ECO:0000313" key="10">
    <source>
        <dbReference type="EMBL" id="KAE9265584.1"/>
    </source>
</evidence>
<dbReference type="EMBL" id="QXFW01006237">
    <property type="protein sequence ID" value="KAE8959753.1"/>
    <property type="molecule type" value="Genomic_DNA"/>
</dbReference>
<dbReference type="Proteomes" id="UP000429523">
    <property type="component" value="Unassembled WGS sequence"/>
</dbReference>
<reference evidence="12 13" key="1">
    <citation type="submission" date="2018-08" db="EMBL/GenBank/DDBJ databases">
        <title>Genomic investigation of the strawberry pathogen Phytophthora fragariae indicates pathogenicity is determined by transcriptional variation in three key races.</title>
        <authorList>
            <person name="Adams T.M."/>
            <person name="Armitage A.D."/>
            <person name="Sobczyk M.K."/>
            <person name="Bates H.J."/>
            <person name="Dunwell J.M."/>
            <person name="Nellist C.F."/>
            <person name="Harrison R.J."/>
        </authorList>
    </citation>
    <scope>NUCLEOTIDE SEQUENCE [LARGE SCALE GENOMIC DNA]</scope>
    <source>
        <strain evidence="10 14">A4</strain>
        <strain evidence="9 15">BC-1</strain>
        <strain evidence="8 19">BC-23</strain>
        <strain evidence="7 13">NOV-27</strain>
        <strain evidence="6 16">NOV-5</strain>
        <strain evidence="5 17">NOV-71</strain>
        <strain evidence="11 20">NOV-77</strain>
        <strain evidence="2 12">NOV-9</strain>
        <strain evidence="4 21">ONT-3</strain>
        <strain evidence="3 18">SCRP245</strain>
    </source>
</reference>
<evidence type="ECO:0000313" key="8">
    <source>
        <dbReference type="EMBL" id="KAE9162766.1"/>
    </source>
</evidence>
<accession>A0A6A3PL88</accession>
<evidence type="ECO:0000313" key="20">
    <source>
        <dbReference type="Proteomes" id="UP000486351"/>
    </source>
</evidence>
<dbReference type="EMBL" id="QXFY01006194">
    <property type="protein sequence ID" value="KAE9269516.1"/>
    <property type="molecule type" value="Genomic_DNA"/>
</dbReference>
<name>A0A6A3PL88_9STRA</name>
<evidence type="ECO:0000313" key="3">
    <source>
        <dbReference type="EMBL" id="KAE8959753.1"/>
    </source>
</evidence>
<keyword evidence="13" id="KW-1185">Reference proteome</keyword>
<organism evidence="5 17">
    <name type="scientific">Phytophthora fragariae</name>
    <dbReference type="NCBI Taxonomy" id="53985"/>
    <lineage>
        <taxon>Eukaryota</taxon>
        <taxon>Sar</taxon>
        <taxon>Stramenopiles</taxon>
        <taxon>Oomycota</taxon>
        <taxon>Peronosporomycetes</taxon>
        <taxon>Peronosporales</taxon>
        <taxon>Peronosporaceae</taxon>
        <taxon>Phytophthora</taxon>
    </lineage>
</organism>
<evidence type="ECO:0000313" key="15">
    <source>
        <dbReference type="Proteomes" id="UP000440367"/>
    </source>
</evidence>
<dbReference type="EMBL" id="QXGA01006300">
    <property type="protein sequence ID" value="KAE9063610.1"/>
    <property type="molecule type" value="Genomic_DNA"/>
</dbReference>
<dbReference type="EMBL" id="QXGB01006177">
    <property type="protein sequence ID" value="KAE9161340.1"/>
    <property type="molecule type" value="Genomic_DNA"/>
</dbReference>
<dbReference type="EMBL" id="QXGF01005917">
    <property type="protein sequence ID" value="KAE8918267.1"/>
    <property type="molecule type" value="Genomic_DNA"/>
</dbReference>
<evidence type="ECO:0000313" key="12">
    <source>
        <dbReference type="Proteomes" id="UP000429523"/>
    </source>
</evidence>
<dbReference type="Proteomes" id="UP000437068">
    <property type="component" value="Unassembled WGS sequence"/>
</dbReference>
<evidence type="ECO:0000313" key="21">
    <source>
        <dbReference type="Proteomes" id="UP000488956"/>
    </source>
</evidence>
<dbReference type="Proteomes" id="UP000476176">
    <property type="component" value="Unassembled WGS sequence"/>
</dbReference>
<evidence type="ECO:0000313" key="5">
    <source>
        <dbReference type="EMBL" id="KAE9059533.1"/>
    </source>
</evidence>
<evidence type="ECO:0000313" key="6">
    <source>
        <dbReference type="EMBL" id="KAE9063610.1"/>
    </source>
</evidence>
<dbReference type="Proteomes" id="UP000441208">
    <property type="component" value="Unassembled WGS sequence"/>
</dbReference>
<evidence type="ECO:0000313" key="19">
    <source>
        <dbReference type="Proteomes" id="UP000476176"/>
    </source>
</evidence>
<comment type="caution">
    <text evidence="5">The sequence shown here is derived from an EMBL/GenBank/DDBJ whole genome shotgun (WGS) entry which is preliminary data.</text>
</comment>
<protein>
    <recommendedName>
        <fullName evidence="22">RxLR effector protein</fullName>
    </recommendedName>
</protein>